<feature type="repeat" description="PPR" evidence="3">
    <location>
        <begin position="577"/>
        <end position="611"/>
    </location>
</feature>
<evidence type="ECO:0000256" key="2">
    <source>
        <dbReference type="ARBA" id="ARBA00022737"/>
    </source>
</evidence>
<feature type="repeat" description="PPR" evidence="3">
    <location>
        <begin position="267"/>
        <end position="301"/>
    </location>
</feature>
<dbReference type="Gene3D" id="1.25.40.10">
    <property type="entry name" value="Tetratricopeptide repeat domain"/>
    <property type="match status" value="6"/>
</dbReference>
<dbReference type="PROSITE" id="PS51375">
    <property type="entry name" value="PPR"/>
    <property type="match status" value="8"/>
</dbReference>
<feature type="repeat" description="PPR" evidence="3">
    <location>
        <begin position="197"/>
        <end position="231"/>
    </location>
</feature>
<feature type="repeat" description="PPR" evidence="3">
    <location>
        <begin position="647"/>
        <end position="681"/>
    </location>
</feature>
<dbReference type="Pfam" id="PF01535">
    <property type="entry name" value="PPR"/>
    <property type="match status" value="4"/>
</dbReference>
<gene>
    <name evidence="4" type="ORF">DCAR_0933723</name>
</gene>
<dbReference type="Pfam" id="PF13041">
    <property type="entry name" value="PPR_2"/>
    <property type="match status" value="2"/>
</dbReference>
<dbReference type="InterPro" id="IPR011990">
    <property type="entry name" value="TPR-like_helical_dom_sf"/>
</dbReference>
<evidence type="ECO:0000256" key="3">
    <source>
        <dbReference type="PROSITE-ProRule" id="PRU00708"/>
    </source>
</evidence>
<dbReference type="KEGG" id="dcr:108200236"/>
<keyword evidence="5" id="KW-1185">Reference proteome</keyword>
<feature type="repeat" description="PPR" evidence="3">
    <location>
        <begin position="472"/>
        <end position="506"/>
    </location>
</feature>
<dbReference type="EMBL" id="CP093351">
    <property type="protein sequence ID" value="WOH14206.1"/>
    <property type="molecule type" value="Genomic_DNA"/>
</dbReference>
<evidence type="ECO:0000256" key="1">
    <source>
        <dbReference type="ARBA" id="ARBA00007626"/>
    </source>
</evidence>
<reference evidence="4" key="1">
    <citation type="journal article" date="2016" name="Nat. Genet.">
        <title>A high-quality carrot genome assembly provides new insights into carotenoid accumulation and asterid genome evolution.</title>
        <authorList>
            <person name="Iorizzo M."/>
            <person name="Ellison S."/>
            <person name="Senalik D."/>
            <person name="Zeng P."/>
            <person name="Satapoomin P."/>
            <person name="Huang J."/>
            <person name="Bowman M."/>
            <person name="Iovene M."/>
            <person name="Sanseverino W."/>
            <person name="Cavagnaro P."/>
            <person name="Yildiz M."/>
            <person name="Macko-Podgorni A."/>
            <person name="Moranska E."/>
            <person name="Grzebelus E."/>
            <person name="Grzebelus D."/>
            <person name="Ashrafi H."/>
            <person name="Zheng Z."/>
            <person name="Cheng S."/>
            <person name="Spooner D."/>
            <person name="Van Deynze A."/>
            <person name="Simon P."/>
        </authorList>
    </citation>
    <scope>NUCLEOTIDE SEQUENCE</scope>
    <source>
        <tissue evidence="4">Leaf</tissue>
    </source>
</reference>
<sequence>MALKLSSLRFSMKILRWVPLNMNCSSLSCANDLRIRSETNQKQDGSLEFERFLKNKLSPDSLIKVLDSVKDVNISLKLFKWASLQKRFKHNIDTYSRIIYKLGMLGMVEEMEGFCKEIVKEQCVGSEEGLLRLLELFVKELRLDEALLVFASLRSSGCEISIEVYNVLMGSLVEEKQDLKSVLFVYKEMVKAGMVPTVDTLNFLLEALFEANQVEIALNQYRRMRKKGCPPNSRTFEIVISSLIAQDWEEESLVVLREMSDHGCEPDLIFYTHIIPLFCRLNKLEVGLRLFRKMRTSNFVPDSMTCGVLIKCLCENLYVDDAIAVLDEMEHINLPPPDHVFVNIVDGFCALSKLNEAKMFLQDRHILGTCFHNALLKGYCSAGCLRGAKVVYDRMVEVKIDDCDSWNSLLRCLALSPVFNRSLEVLGKMIVSSIVPECATYSALIIAKCKATEVNNAMNLFSQVCARSWVLDEFAYAELIQCLCQGEKIHEAVEVFCYMSANRCSLLMSSFSMLIDRLCKTGEVETSVRLLSLTNYSGTYCSSATYNTIMLCLFKSEKINDLRILVARMFVEGCPFDVEVYCILIQSMVAAGRAKDCVVLLNLMLSEGLIPNHDTLANLISFLKKRSQSHVILPIISKFLSGHEIFDPAMYNTLIHCMWNEGFKTEASHLLDIMLEKGWIPDAGTHKLLISSSVSEERDEEMSRHENAYVQDKVTSILAEGLA</sequence>
<protein>
    <recommendedName>
        <fullName evidence="6">Pentacotripeptide-repeat region of PRORP domain-containing protein</fullName>
    </recommendedName>
</protein>
<name>A0AAF0XXC6_DAUCS</name>
<evidence type="ECO:0008006" key="6">
    <source>
        <dbReference type="Google" id="ProtNLM"/>
    </source>
</evidence>
<evidence type="ECO:0000313" key="5">
    <source>
        <dbReference type="Proteomes" id="UP000077755"/>
    </source>
</evidence>
<dbReference type="PANTHER" id="PTHR47447:SF28">
    <property type="entry name" value="PENTACOTRIPEPTIDE-REPEAT REGION OF PRORP DOMAIN-CONTAINING PROTEIN"/>
    <property type="match status" value="1"/>
</dbReference>
<reference evidence="4" key="2">
    <citation type="submission" date="2022-03" db="EMBL/GenBank/DDBJ databases">
        <title>Draft title - Genomic analysis of global carrot germplasm unveils the trajectory of domestication and the origin of high carotenoid orange carrot.</title>
        <authorList>
            <person name="Iorizzo M."/>
            <person name="Ellison S."/>
            <person name="Senalik D."/>
            <person name="Macko-Podgorni A."/>
            <person name="Grzebelus D."/>
            <person name="Bostan H."/>
            <person name="Rolling W."/>
            <person name="Curaba J."/>
            <person name="Simon P."/>
        </authorList>
    </citation>
    <scope>NUCLEOTIDE SEQUENCE</scope>
    <source>
        <tissue evidence="4">Leaf</tissue>
    </source>
</reference>
<accession>A0AAF0XXC6</accession>
<feature type="repeat" description="PPR" evidence="3">
    <location>
        <begin position="232"/>
        <end position="266"/>
    </location>
</feature>
<dbReference type="AlphaFoldDB" id="A0AAF0XXC6"/>
<dbReference type="NCBIfam" id="TIGR00756">
    <property type="entry name" value="PPR"/>
    <property type="match status" value="5"/>
</dbReference>
<comment type="similarity">
    <text evidence="1">Belongs to the PPR family. P subfamily.</text>
</comment>
<feature type="repeat" description="PPR" evidence="3">
    <location>
        <begin position="161"/>
        <end position="196"/>
    </location>
</feature>
<keyword evidence="2" id="KW-0677">Repeat</keyword>
<dbReference type="Proteomes" id="UP000077755">
    <property type="component" value="Chromosome 9"/>
</dbReference>
<feature type="repeat" description="PPR" evidence="3">
    <location>
        <begin position="302"/>
        <end position="336"/>
    </location>
</feature>
<dbReference type="InterPro" id="IPR002885">
    <property type="entry name" value="PPR_rpt"/>
</dbReference>
<proteinExistence type="inferred from homology"/>
<dbReference type="PANTHER" id="PTHR47447">
    <property type="entry name" value="OS03G0856100 PROTEIN"/>
    <property type="match status" value="1"/>
</dbReference>
<dbReference type="PROSITE" id="PS51257">
    <property type="entry name" value="PROKAR_LIPOPROTEIN"/>
    <property type="match status" value="1"/>
</dbReference>
<organism evidence="4 5">
    <name type="scientific">Daucus carota subsp. sativus</name>
    <name type="common">Carrot</name>
    <dbReference type="NCBI Taxonomy" id="79200"/>
    <lineage>
        <taxon>Eukaryota</taxon>
        <taxon>Viridiplantae</taxon>
        <taxon>Streptophyta</taxon>
        <taxon>Embryophyta</taxon>
        <taxon>Tracheophyta</taxon>
        <taxon>Spermatophyta</taxon>
        <taxon>Magnoliopsida</taxon>
        <taxon>eudicotyledons</taxon>
        <taxon>Gunneridae</taxon>
        <taxon>Pentapetalae</taxon>
        <taxon>asterids</taxon>
        <taxon>campanulids</taxon>
        <taxon>Apiales</taxon>
        <taxon>Apiaceae</taxon>
        <taxon>Apioideae</taxon>
        <taxon>Scandiceae</taxon>
        <taxon>Daucinae</taxon>
        <taxon>Daucus</taxon>
        <taxon>Daucus sect. Daucus</taxon>
    </lineage>
</organism>
<evidence type="ECO:0000313" key="4">
    <source>
        <dbReference type="EMBL" id="WOH14206.1"/>
    </source>
</evidence>